<feature type="region of interest" description="Disordered" evidence="1">
    <location>
        <begin position="382"/>
        <end position="401"/>
    </location>
</feature>
<evidence type="ECO:0000313" key="3">
    <source>
        <dbReference type="Proteomes" id="UP001303046"/>
    </source>
</evidence>
<dbReference type="Proteomes" id="UP001303046">
    <property type="component" value="Unassembled WGS sequence"/>
</dbReference>
<proteinExistence type="predicted"/>
<protein>
    <submittedName>
        <fullName evidence="2">Uncharacterized protein</fullName>
    </submittedName>
</protein>
<name>A0ABR1DI62_NECAM</name>
<evidence type="ECO:0000256" key="1">
    <source>
        <dbReference type="SAM" id="MobiDB-lite"/>
    </source>
</evidence>
<dbReference type="EMBL" id="JAVFWL010000004">
    <property type="protein sequence ID" value="KAK6749141.1"/>
    <property type="molecule type" value="Genomic_DNA"/>
</dbReference>
<keyword evidence="3" id="KW-1185">Reference proteome</keyword>
<accession>A0ABR1DI62</accession>
<gene>
    <name evidence="2" type="primary">Necator_chrIV.g14926</name>
    <name evidence="2" type="ORF">RB195_001631</name>
</gene>
<sequence>MIKLEGIPLSRSPEFCLAAAFAVALRSRNERLPALLSSISFTEVLPTTSQIRPSGRSSRGSDLSSDVFSTNWSTLYRSEEVGAVSNDGEAQALAETRNVSSQCYPLLTSAVVNHYTGVEKTENEISDLAGDLNIINEEADRQSGLTCSAPKSRPSSPVRSRNRYGQGARLKVSRSHSNSAANVPSVLSTMSFRSQASMKSKEFWEQMCALQLHSIRTVLDSTFSRSAIAAHALESWKILTKTYSSLRSRPVELQASIQLYAVSATKLLEFLIVRGYGEVSTLMNEFITGVFSSYLRKPKNLCELSQGWVQSREVLRTVCQTPTNIDVLLALMATVAEVKLRFLNKMTCNVIDRDTDFVAYAVEQMSDLENCISHRVQQCRQSSEVPRSRMGAPAPEIDKRR</sequence>
<feature type="region of interest" description="Disordered" evidence="1">
    <location>
        <begin position="143"/>
        <end position="171"/>
    </location>
</feature>
<feature type="compositionally biased region" description="Low complexity" evidence="1">
    <location>
        <begin position="148"/>
        <end position="159"/>
    </location>
</feature>
<organism evidence="2 3">
    <name type="scientific">Necator americanus</name>
    <name type="common">Human hookworm</name>
    <dbReference type="NCBI Taxonomy" id="51031"/>
    <lineage>
        <taxon>Eukaryota</taxon>
        <taxon>Metazoa</taxon>
        <taxon>Ecdysozoa</taxon>
        <taxon>Nematoda</taxon>
        <taxon>Chromadorea</taxon>
        <taxon>Rhabditida</taxon>
        <taxon>Rhabditina</taxon>
        <taxon>Rhabditomorpha</taxon>
        <taxon>Strongyloidea</taxon>
        <taxon>Ancylostomatidae</taxon>
        <taxon>Bunostominae</taxon>
        <taxon>Necator</taxon>
    </lineage>
</organism>
<comment type="caution">
    <text evidence="2">The sequence shown here is derived from an EMBL/GenBank/DDBJ whole genome shotgun (WGS) entry which is preliminary data.</text>
</comment>
<evidence type="ECO:0000313" key="2">
    <source>
        <dbReference type="EMBL" id="KAK6749141.1"/>
    </source>
</evidence>
<reference evidence="2 3" key="1">
    <citation type="submission" date="2023-08" db="EMBL/GenBank/DDBJ databases">
        <title>A Necator americanus chromosomal reference genome.</title>
        <authorList>
            <person name="Ilik V."/>
            <person name="Petrzelkova K.J."/>
            <person name="Pardy F."/>
            <person name="Fuh T."/>
            <person name="Niatou-Singa F.S."/>
            <person name="Gouil Q."/>
            <person name="Baker L."/>
            <person name="Ritchie M.E."/>
            <person name="Jex A.R."/>
            <person name="Gazzola D."/>
            <person name="Li H."/>
            <person name="Toshio Fujiwara R."/>
            <person name="Zhan B."/>
            <person name="Aroian R.V."/>
            <person name="Pafco B."/>
            <person name="Schwarz E.M."/>
        </authorList>
    </citation>
    <scope>NUCLEOTIDE SEQUENCE [LARGE SCALE GENOMIC DNA]</scope>
    <source>
        <strain evidence="2 3">Aroian</strain>
        <tissue evidence="2">Whole animal</tissue>
    </source>
</reference>